<dbReference type="GO" id="GO:0005886">
    <property type="term" value="C:plasma membrane"/>
    <property type="evidence" value="ECO:0007669"/>
    <property type="project" value="TreeGrafter"/>
</dbReference>
<name>A0A0N4Y4H0_NIPBR</name>
<dbReference type="PANTHER" id="PTHR11731:SF200">
    <property type="entry name" value="DIPEPTIDYL PEPTIDASE 10, ISOFORM B"/>
    <property type="match status" value="1"/>
</dbReference>
<keyword evidence="3" id="KW-0325">Glycoprotein</keyword>
<sequence length="336" mass="37553">MWADPLDFATIIGENDTMFMLLPRTRSDGNSYQHIAKLIIQTSADIWNCVSCLYENCTYQYNRISGDFKHVLTQCNGPAHIHFYLSDLLGNTLNNTMEILHSDEYEARLDATLLPTKLVSKSSCHPINDIDPAPVLCQFCLKYAGPSSQMVTDEYSIGFDEYLVSAQHFAVVKIDGRGSASRGWKYRRAIYGALGSVEVEDQIEALRAVLKKHPSLDGSRVTIFGWSFGGFVAVKATEKAPEGFFKCAISVAPVANFLYYDATYTERYMGNAGRAAYEAADITSNVSNFRKTHLLLAHGLYDDNVHFQNSALLMEALQMNDIDFDAMVSSCSLLFW</sequence>
<gene>
    <name evidence="5" type="ORF">NBR_LOCUS10790</name>
</gene>
<evidence type="ECO:0000313" key="7">
    <source>
        <dbReference type="WBParaSite" id="NBR_0001078901-mRNA-1"/>
    </source>
</evidence>
<feature type="domain" description="Peptidase S9 prolyl oligopeptidase catalytic" evidence="4">
    <location>
        <begin position="160"/>
        <end position="328"/>
    </location>
</feature>
<dbReference type="InterPro" id="IPR029058">
    <property type="entry name" value="AB_hydrolase_fold"/>
</dbReference>
<evidence type="ECO:0000313" key="6">
    <source>
        <dbReference type="Proteomes" id="UP000271162"/>
    </source>
</evidence>
<dbReference type="GO" id="GO:0008236">
    <property type="term" value="F:serine-type peptidase activity"/>
    <property type="evidence" value="ECO:0007669"/>
    <property type="project" value="UniProtKB-KW"/>
</dbReference>
<dbReference type="SUPFAM" id="SSF53474">
    <property type="entry name" value="alpha/beta-Hydrolases"/>
    <property type="match status" value="1"/>
</dbReference>
<dbReference type="AlphaFoldDB" id="A0A0N4Y4H0"/>
<dbReference type="InterPro" id="IPR050278">
    <property type="entry name" value="Serine_Prot_S9B/DPPIV"/>
</dbReference>
<evidence type="ECO:0000256" key="1">
    <source>
        <dbReference type="ARBA" id="ARBA00022438"/>
    </source>
</evidence>
<dbReference type="EMBL" id="UYSL01020389">
    <property type="protein sequence ID" value="VDL74379.1"/>
    <property type="molecule type" value="Genomic_DNA"/>
</dbReference>
<dbReference type="InterPro" id="IPR001375">
    <property type="entry name" value="Peptidase_S9_cat"/>
</dbReference>
<dbReference type="Gene3D" id="3.40.50.1820">
    <property type="entry name" value="alpha/beta hydrolase"/>
    <property type="match status" value="1"/>
</dbReference>
<reference evidence="7" key="1">
    <citation type="submission" date="2017-02" db="UniProtKB">
        <authorList>
            <consortium name="WormBaseParasite"/>
        </authorList>
    </citation>
    <scope>IDENTIFICATION</scope>
</reference>
<keyword evidence="6" id="KW-1185">Reference proteome</keyword>
<evidence type="ECO:0000259" key="4">
    <source>
        <dbReference type="Pfam" id="PF00326"/>
    </source>
</evidence>
<dbReference type="Pfam" id="PF00326">
    <property type="entry name" value="Peptidase_S9"/>
    <property type="match status" value="1"/>
</dbReference>
<dbReference type="STRING" id="27835.A0A0N4Y4H0"/>
<accession>A0A0N4Y4H0</accession>
<keyword evidence="1" id="KW-0031">Aminopeptidase</keyword>
<dbReference type="OMA" id="HPINDID"/>
<keyword evidence="1" id="KW-0645">Protease</keyword>
<evidence type="ECO:0000313" key="5">
    <source>
        <dbReference type="EMBL" id="VDL74379.1"/>
    </source>
</evidence>
<organism evidence="7">
    <name type="scientific">Nippostrongylus brasiliensis</name>
    <name type="common">Rat hookworm</name>
    <dbReference type="NCBI Taxonomy" id="27835"/>
    <lineage>
        <taxon>Eukaryota</taxon>
        <taxon>Metazoa</taxon>
        <taxon>Ecdysozoa</taxon>
        <taxon>Nematoda</taxon>
        <taxon>Chromadorea</taxon>
        <taxon>Rhabditida</taxon>
        <taxon>Rhabditina</taxon>
        <taxon>Rhabditomorpha</taxon>
        <taxon>Strongyloidea</taxon>
        <taxon>Heligmosomidae</taxon>
        <taxon>Nippostrongylus</taxon>
    </lineage>
</organism>
<keyword evidence="2" id="KW-0720">Serine protease</keyword>
<keyword evidence="1" id="KW-0378">Hydrolase</keyword>
<protein>
    <submittedName>
        <fullName evidence="7">Dipeptidyl peptidase family member 1 (inferred by orthology to a C. elegans protein)</fullName>
    </submittedName>
</protein>
<evidence type="ECO:0000256" key="2">
    <source>
        <dbReference type="ARBA" id="ARBA00022825"/>
    </source>
</evidence>
<evidence type="ECO:0000256" key="3">
    <source>
        <dbReference type="ARBA" id="ARBA00023180"/>
    </source>
</evidence>
<dbReference type="GO" id="GO:0008239">
    <property type="term" value="F:dipeptidyl-peptidase activity"/>
    <property type="evidence" value="ECO:0007669"/>
    <property type="project" value="TreeGrafter"/>
</dbReference>
<dbReference type="Proteomes" id="UP000271162">
    <property type="component" value="Unassembled WGS sequence"/>
</dbReference>
<dbReference type="PANTHER" id="PTHR11731">
    <property type="entry name" value="PROTEASE FAMILY S9B,C DIPEPTIDYL-PEPTIDASE IV-RELATED"/>
    <property type="match status" value="1"/>
</dbReference>
<dbReference type="GO" id="GO:0006508">
    <property type="term" value="P:proteolysis"/>
    <property type="evidence" value="ECO:0007669"/>
    <property type="project" value="InterPro"/>
</dbReference>
<dbReference type="GO" id="GO:0004177">
    <property type="term" value="F:aminopeptidase activity"/>
    <property type="evidence" value="ECO:0007669"/>
    <property type="project" value="UniProtKB-KW"/>
</dbReference>
<proteinExistence type="predicted"/>
<dbReference type="WBParaSite" id="NBR_0001078901-mRNA-1">
    <property type="protein sequence ID" value="NBR_0001078901-mRNA-1"/>
    <property type="gene ID" value="NBR_0001078901"/>
</dbReference>
<reference evidence="5 6" key="2">
    <citation type="submission" date="2018-11" db="EMBL/GenBank/DDBJ databases">
        <authorList>
            <consortium name="Pathogen Informatics"/>
        </authorList>
    </citation>
    <scope>NUCLEOTIDE SEQUENCE [LARGE SCALE GENOMIC DNA]</scope>
</reference>